<proteinExistence type="predicted"/>
<evidence type="ECO:0008006" key="3">
    <source>
        <dbReference type="Google" id="ProtNLM"/>
    </source>
</evidence>
<dbReference type="RefSeq" id="WP_145244434.1">
    <property type="nucleotide sequence ID" value="NZ_CP036273.1"/>
</dbReference>
<evidence type="ECO:0000313" key="1">
    <source>
        <dbReference type="EMBL" id="QDU24266.1"/>
    </source>
</evidence>
<protein>
    <recommendedName>
        <fullName evidence="3">Retropepsins domain-containing protein</fullName>
    </recommendedName>
</protein>
<organism evidence="1 2">
    <name type="scientific">Urbifossiella limnaea</name>
    <dbReference type="NCBI Taxonomy" id="2528023"/>
    <lineage>
        <taxon>Bacteria</taxon>
        <taxon>Pseudomonadati</taxon>
        <taxon>Planctomycetota</taxon>
        <taxon>Planctomycetia</taxon>
        <taxon>Gemmatales</taxon>
        <taxon>Gemmataceae</taxon>
        <taxon>Urbifossiella</taxon>
    </lineage>
</organism>
<dbReference type="EMBL" id="CP036273">
    <property type="protein sequence ID" value="QDU24266.1"/>
    <property type="molecule type" value="Genomic_DNA"/>
</dbReference>
<dbReference type="Proteomes" id="UP000319576">
    <property type="component" value="Chromosome"/>
</dbReference>
<evidence type="ECO:0000313" key="2">
    <source>
        <dbReference type="Proteomes" id="UP000319576"/>
    </source>
</evidence>
<dbReference type="AlphaFoldDB" id="A0A517Y375"/>
<reference evidence="1 2" key="1">
    <citation type="submission" date="2019-02" db="EMBL/GenBank/DDBJ databases">
        <title>Deep-cultivation of Planctomycetes and their phenomic and genomic characterization uncovers novel biology.</title>
        <authorList>
            <person name="Wiegand S."/>
            <person name="Jogler M."/>
            <person name="Boedeker C."/>
            <person name="Pinto D."/>
            <person name="Vollmers J."/>
            <person name="Rivas-Marin E."/>
            <person name="Kohn T."/>
            <person name="Peeters S.H."/>
            <person name="Heuer A."/>
            <person name="Rast P."/>
            <person name="Oberbeckmann S."/>
            <person name="Bunk B."/>
            <person name="Jeske O."/>
            <person name="Meyerdierks A."/>
            <person name="Storesund J.E."/>
            <person name="Kallscheuer N."/>
            <person name="Luecker S."/>
            <person name="Lage O.M."/>
            <person name="Pohl T."/>
            <person name="Merkel B.J."/>
            <person name="Hornburger P."/>
            <person name="Mueller R.-W."/>
            <person name="Bruemmer F."/>
            <person name="Labrenz M."/>
            <person name="Spormann A.M."/>
            <person name="Op den Camp H."/>
            <person name="Overmann J."/>
            <person name="Amann R."/>
            <person name="Jetten M.S.M."/>
            <person name="Mascher T."/>
            <person name="Medema M.H."/>
            <person name="Devos D.P."/>
            <person name="Kaster A.-K."/>
            <person name="Ovreas L."/>
            <person name="Rohde M."/>
            <person name="Galperin M.Y."/>
            <person name="Jogler C."/>
        </authorList>
    </citation>
    <scope>NUCLEOTIDE SEQUENCE [LARGE SCALE GENOMIC DNA]</scope>
    <source>
        <strain evidence="1 2">ETA_A1</strain>
    </source>
</reference>
<name>A0A517Y375_9BACT</name>
<dbReference type="KEGG" id="uli:ETAA1_62800"/>
<accession>A0A517Y375</accession>
<gene>
    <name evidence="1" type="ORF">ETAA1_62800</name>
</gene>
<sequence length="171" mass="18268">MPSVRLSVQATGPVLPAVSPTVGLVDVHRPQFRCLLRLPNTLLPRDAVIDTGAPLICFPEDLWRPFRVGVDFEWLPFAPGPAPPAGRLVGWQFTFRMARFLAPVTLLDYSTEVERPNVVAQFATGNPPAPPGRHSLPPVIVGLWGGLLEGGTLAVGRDPASGHVTGGLAFP</sequence>
<keyword evidence="2" id="KW-1185">Reference proteome</keyword>